<dbReference type="FunCoup" id="F7W9H3">
    <property type="interactions" value="324"/>
</dbReference>
<dbReference type="InterPro" id="IPR014810">
    <property type="entry name" value="Fcf2_C"/>
</dbReference>
<dbReference type="InParanoid" id="F7W9H3"/>
<dbReference type="eggNOG" id="KOG3100">
    <property type="taxonomic scope" value="Eukaryota"/>
</dbReference>
<gene>
    <name evidence="5" type="ORF">SMAC_08085</name>
</gene>
<evidence type="ECO:0000256" key="2">
    <source>
        <dbReference type="ARBA" id="ARBA00023242"/>
    </source>
</evidence>
<evidence type="ECO:0000256" key="1">
    <source>
        <dbReference type="ARBA" id="ARBA00004604"/>
    </source>
</evidence>
<dbReference type="EMBL" id="CABT02000052">
    <property type="protein sequence ID" value="CCC13964.1"/>
    <property type="molecule type" value="Genomic_DNA"/>
</dbReference>
<name>F7W9H3_SORMK</name>
<sequence>MAASVLGLSDAEIDKLLAEAESRLANPDSSNAVAAPQTDAAVAPAAQTPVVVAAPSAAPAEVVKPTLENKSKKLSVRVPQSKERPSSAPRHGVVGPKTDAGADWFNMPRTNLTPQLKRDLQILRMREVVAMGKQYFKKDSRKDFVPEFSQVGTIIAGATDGRDSRLTRKERKRTIVEEVLGAEVVDKYKNKYHGIQEKKQSGGKNFYKQLVNGRRKRK</sequence>
<feature type="region of interest" description="Disordered" evidence="3">
    <location>
        <begin position="25"/>
        <end position="45"/>
    </location>
</feature>
<dbReference type="OrthoDB" id="427886at2759"/>
<keyword evidence="2" id="KW-0539">Nucleus</keyword>
<keyword evidence="6" id="KW-1185">Reference proteome</keyword>
<evidence type="ECO:0000313" key="5">
    <source>
        <dbReference type="EMBL" id="CCC13964.1"/>
    </source>
</evidence>
<evidence type="ECO:0000256" key="3">
    <source>
        <dbReference type="SAM" id="MobiDB-lite"/>
    </source>
</evidence>
<comment type="caution">
    <text evidence="5">The sequence shown here is derived from an EMBL/GenBank/DDBJ whole genome shotgun (WGS) entry which is preliminary data.</text>
</comment>
<evidence type="ECO:0000259" key="4">
    <source>
        <dbReference type="Pfam" id="PF08698"/>
    </source>
</evidence>
<dbReference type="GO" id="GO:0005730">
    <property type="term" value="C:nucleolus"/>
    <property type="evidence" value="ECO:0007669"/>
    <property type="project" value="UniProtKB-SubCell"/>
</dbReference>
<dbReference type="OMA" id="TRGIDTH"/>
<dbReference type="InterPro" id="IPR039883">
    <property type="entry name" value="Fcf2/DNTTIP2"/>
</dbReference>
<dbReference type="Proteomes" id="UP000001881">
    <property type="component" value="Unassembled WGS sequence"/>
</dbReference>
<dbReference type="VEuPathDB" id="FungiDB:SMAC_08085"/>
<comment type="subcellular location">
    <subcellularLocation>
        <location evidence="1">Nucleus</location>
        <location evidence="1">Nucleolus</location>
    </subcellularLocation>
</comment>
<feature type="domain" description="Fcf2 pre-rRNA processing C-terminal" evidence="4">
    <location>
        <begin position="97"/>
        <end position="191"/>
    </location>
</feature>
<dbReference type="Pfam" id="PF08698">
    <property type="entry name" value="Fcf2"/>
    <property type="match status" value="1"/>
</dbReference>
<dbReference type="PANTHER" id="PTHR21686">
    <property type="entry name" value="DEOXYNUCLEOTIDYLTRANSFERASE TERMINAL-INTERACTING PROTEIN 2"/>
    <property type="match status" value="1"/>
</dbReference>
<accession>F7W9H3</accession>
<dbReference type="HOGENOM" id="CLU_075129_1_0_1"/>
<dbReference type="GO" id="GO:0003723">
    <property type="term" value="F:RNA binding"/>
    <property type="evidence" value="ECO:0007669"/>
    <property type="project" value="TreeGrafter"/>
</dbReference>
<dbReference type="STRING" id="771870.F7W9H3"/>
<protein>
    <submittedName>
        <fullName evidence="5">WGS project CABT00000000 data, contig 2.52</fullName>
    </submittedName>
</protein>
<organism evidence="5 6">
    <name type="scientific">Sordaria macrospora (strain ATCC MYA-333 / DSM 997 / K(L3346) / K-hell)</name>
    <dbReference type="NCBI Taxonomy" id="771870"/>
    <lineage>
        <taxon>Eukaryota</taxon>
        <taxon>Fungi</taxon>
        <taxon>Dikarya</taxon>
        <taxon>Ascomycota</taxon>
        <taxon>Pezizomycotina</taxon>
        <taxon>Sordariomycetes</taxon>
        <taxon>Sordariomycetidae</taxon>
        <taxon>Sordariales</taxon>
        <taxon>Sordariaceae</taxon>
        <taxon>Sordaria</taxon>
    </lineage>
</organism>
<feature type="region of interest" description="Disordered" evidence="3">
    <location>
        <begin position="199"/>
        <end position="218"/>
    </location>
</feature>
<dbReference type="PANTHER" id="PTHR21686:SF12">
    <property type="entry name" value="DEOXYNUCLEOTIDYLTRANSFERASE TERMINAL-INTERACTING PROTEIN 2"/>
    <property type="match status" value="1"/>
</dbReference>
<feature type="compositionally biased region" description="Low complexity" evidence="3">
    <location>
        <begin position="32"/>
        <end position="45"/>
    </location>
</feature>
<dbReference type="GO" id="GO:0006396">
    <property type="term" value="P:RNA processing"/>
    <property type="evidence" value="ECO:0007669"/>
    <property type="project" value="TreeGrafter"/>
</dbReference>
<proteinExistence type="predicted"/>
<reference evidence="5 6" key="1">
    <citation type="journal article" date="2010" name="PLoS Genet.">
        <title>De novo assembly of a 40 Mb eukaryotic genome from short sequence reads: Sordaria macrospora, a model organism for fungal morphogenesis.</title>
        <authorList>
            <person name="Nowrousian M."/>
            <person name="Stajich J."/>
            <person name="Chu M."/>
            <person name="Engh I."/>
            <person name="Espagne E."/>
            <person name="Halliday K."/>
            <person name="Kamerewerd J."/>
            <person name="Kempken F."/>
            <person name="Knab B."/>
            <person name="Kuo H.C."/>
            <person name="Osiewacz H.D."/>
            <person name="Poeggeler S."/>
            <person name="Read N."/>
            <person name="Seiler S."/>
            <person name="Smith K."/>
            <person name="Zickler D."/>
            <person name="Kueck U."/>
            <person name="Freitag M."/>
        </authorList>
    </citation>
    <scope>NUCLEOTIDE SEQUENCE [LARGE SCALE GENOMIC DNA]</scope>
    <source>
        <strain evidence="6">ATCC MYA-333 / DSM 997 / K(L3346) / K-hell</strain>
        <tissue evidence="5">Mycelium</tissue>
    </source>
</reference>
<evidence type="ECO:0000313" key="6">
    <source>
        <dbReference type="Proteomes" id="UP000001881"/>
    </source>
</evidence>
<dbReference type="AlphaFoldDB" id="F7W9H3"/>
<feature type="region of interest" description="Disordered" evidence="3">
    <location>
        <begin position="58"/>
        <end position="106"/>
    </location>
</feature>